<accession>A0A222E426</accession>
<gene>
    <name evidence="3" type="ORF">ANTHELSMS3_02265</name>
</gene>
<sequence length="106" mass="11361">MSSTGSGLPIRPSGKPPTGPAPIQVERQTVRRRRLIDATCALPLLGWILWWLPLLWNGAAESVPASQALIYIFGVWIALAIGVGRLVHLLTRSRPVVGPGTYGGGR</sequence>
<evidence type="ECO:0000313" key="4">
    <source>
        <dbReference type="Proteomes" id="UP000203589"/>
    </source>
</evidence>
<keyword evidence="2" id="KW-1133">Transmembrane helix</keyword>
<organism evidence="3 4">
    <name type="scientific">Antarctobacter heliothermus</name>
    <dbReference type="NCBI Taxonomy" id="74033"/>
    <lineage>
        <taxon>Bacteria</taxon>
        <taxon>Pseudomonadati</taxon>
        <taxon>Pseudomonadota</taxon>
        <taxon>Alphaproteobacteria</taxon>
        <taxon>Rhodobacterales</taxon>
        <taxon>Roseobacteraceae</taxon>
        <taxon>Antarctobacter</taxon>
    </lineage>
</organism>
<evidence type="ECO:0000313" key="3">
    <source>
        <dbReference type="EMBL" id="ASP20943.1"/>
    </source>
</evidence>
<dbReference type="AlphaFoldDB" id="A0A222E426"/>
<evidence type="ECO:0000256" key="2">
    <source>
        <dbReference type="SAM" id="Phobius"/>
    </source>
</evidence>
<dbReference type="EMBL" id="CP022540">
    <property type="protein sequence ID" value="ASP20943.1"/>
    <property type="molecule type" value="Genomic_DNA"/>
</dbReference>
<dbReference type="KEGG" id="aht:ANTHELSMS3_02265"/>
<proteinExistence type="predicted"/>
<keyword evidence="2" id="KW-0812">Transmembrane</keyword>
<name>A0A222E426_9RHOB</name>
<dbReference type="Proteomes" id="UP000203589">
    <property type="component" value="Chromosome"/>
</dbReference>
<reference evidence="3 4" key="1">
    <citation type="submission" date="2017-07" db="EMBL/GenBank/DDBJ databases">
        <title>Genome Sequence of Antarctobacter heliothermus Strain SMS3 Isolated from a culture of the Diatom Skeletonema marinoi.</title>
        <authorList>
            <person name="Topel M."/>
            <person name="Pinder M.I.M."/>
            <person name="Johansson O.N."/>
            <person name="Kourtchenko O."/>
            <person name="Godhe A."/>
            <person name="Clarke A.K."/>
        </authorList>
    </citation>
    <scope>NUCLEOTIDE SEQUENCE [LARGE SCALE GENOMIC DNA]</scope>
    <source>
        <strain evidence="3 4">SMS3</strain>
    </source>
</reference>
<feature type="transmembrane region" description="Helical" evidence="2">
    <location>
        <begin position="35"/>
        <end position="56"/>
    </location>
</feature>
<feature type="transmembrane region" description="Helical" evidence="2">
    <location>
        <begin position="68"/>
        <end position="87"/>
    </location>
</feature>
<evidence type="ECO:0000256" key="1">
    <source>
        <dbReference type="SAM" id="MobiDB-lite"/>
    </source>
</evidence>
<keyword evidence="2" id="KW-0472">Membrane</keyword>
<protein>
    <submittedName>
        <fullName evidence="3">Uncharacterized protein</fullName>
    </submittedName>
</protein>
<feature type="region of interest" description="Disordered" evidence="1">
    <location>
        <begin position="1"/>
        <end position="24"/>
    </location>
</feature>
<keyword evidence="4" id="KW-1185">Reference proteome</keyword>